<dbReference type="InterPro" id="IPR010359">
    <property type="entry name" value="IrrE_HExxH"/>
</dbReference>
<dbReference type="Pfam" id="PF06114">
    <property type="entry name" value="Peptidase_M78"/>
    <property type="match status" value="1"/>
</dbReference>
<gene>
    <name evidence="2" type="ORF">EDD59_11120</name>
</gene>
<feature type="domain" description="IrrE N-terminal-like" evidence="1">
    <location>
        <begin position="18"/>
        <end position="122"/>
    </location>
</feature>
<dbReference type="AlphaFoldDB" id="A0A4R3K6P2"/>
<name>A0A4R3K6P2_9FIRM</name>
<evidence type="ECO:0000313" key="2">
    <source>
        <dbReference type="EMBL" id="TCS78495.1"/>
    </source>
</evidence>
<reference evidence="2 3" key="1">
    <citation type="submission" date="2019-03" db="EMBL/GenBank/DDBJ databases">
        <title>Genomic Encyclopedia of Type Strains, Phase IV (KMG-IV): sequencing the most valuable type-strain genomes for metagenomic binning, comparative biology and taxonomic classification.</title>
        <authorList>
            <person name="Goeker M."/>
        </authorList>
    </citation>
    <scope>NUCLEOTIDE SEQUENCE [LARGE SCALE GENOMIC DNA]</scope>
    <source>
        <strain evidence="2 3">DSM 29489</strain>
    </source>
</reference>
<dbReference type="Proteomes" id="UP000295726">
    <property type="component" value="Unassembled WGS sequence"/>
</dbReference>
<evidence type="ECO:0000259" key="1">
    <source>
        <dbReference type="Pfam" id="PF06114"/>
    </source>
</evidence>
<accession>A0A4R3K6P2</accession>
<evidence type="ECO:0000313" key="3">
    <source>
        <dbReference type="Proteomes" id="UP000295726"/>
    </source>
</evidence>
<protein>
    <submittedName>
        <fullName evidence="2">Uncharacterized protein DUF955</fullName>
    </submittedName>
</protein>
<organism evidence="2 3">
    <name type="scientific">Muricomes intestini</name>
    <dbReference type="NCBI Taxonomy" id="1796634"/>
    <lineage>
        <taxon>Bacteria</taxon>
        <taxon>Bacillati</taxon>
        <taxon>Bacillota</taxon>
        <taxon>Clostridia</taxon>
        <taxon>Lachnospirales</taxon>
        <taxon>Lachnospiraceae</taxon>
        <taxon>Muricomes</taxon>
    </lineage>
</organism>
<proteinExistence type="predicted"/>
<keyword evidence="3" id="KW-1185">Reference proteome</keyword>
<comment type="caution">
    <text evidence="2">The sequence shown here is derived from an EMBL/GenBank/DDBJ whole genome shotgun (WGS) entry which is preliminary data.</text>
</comment>
<sequence>MLITTKYEALIDEAHNEGLMVKEKPLESSNGRIKGRRIAIRQDIETSVEKACVLAEELGHHHTGIGNIVYISNLADEKQEWQARIRGYNQMIGLRGLIDAFEHGCRGRTETAEYLEVTEEYLQDCVDCYRSKYGLGTRVDNYYIMFIPCLSVGKLI</sequence>
<dbReference type="EMBL" id="SLZZ01000011">
    <property type="protein sequence ID" value="TCS78495.1"/>
    <property type="molecule type" value="Genomic_DNA"/>
</dbReference>